<keyword evidence="13" id="KW-0793">Thylakoid</keyword>
<name>C0JWS5_9CHLO</name>
<dbReference type="PANTHER" id="PTHR15184:SF71">
    <property type="entry name" value="ATP SYNTHASE SUBUNIT BETA, MITOCHONDRIAL"/>
    <property type="match status" value="1"/>
</dbReference>
<dbReference type="InterPro" id="IPR005722">
    <property type="entry name" value="ATP_synth_F1_bsu"/>
</dbReference>
<keyword evidence="3 13" id="KW-0813">Transport</keyword>
<dbReference type="Gene3D" id="3.40.50.300">
    <property type="entry name" value="P-loop containing nucleotide triphosphate hydrolases"/>
    <property type="match status" value="1"/>
</dbReference>
<dbReference type="FunFam" id="3.40.50.300:FF:000004">
    <property type="entry name" value="ATP synthase subunit beta"/>
    <property type="match status" value="1"/>
</dbReference>
<dbReference type="Pfam" id="PF02874">
    <property type="entry name" value="ATP-synt_ab_N"/>
    <property type="match status" value="1"/>
</dbReference>
<dbReference type="InterPro" id="IPR036121">
    <property type="entry name" value="ATPase_F1/V1/A1_a/bsu_N_sf"/>
</dbReference>
<dbReference type="InterPro" id="IPR004100">
    <property type="entry name" value="ATPase_F1/V1/A1_a/bsu_N"/>
</dbReference>
<evidence type="ECO:0000256" key="8">
    <source>
        <dbReference type="ARBA" id="ARBA00023065"/>
    </source>
</evidence>
<dbReference type="CDD" id="cd18110">
    <property type="entry name" value="ATP-synt_F1_beta_C"/>
    <property type="match status" value="1"/>
</dbReference>
<dbReference type="HAMAP" id="MF_01347">
    <property type="entry name" value="ATP_synth_beta_bact"/>
    <property type="match status" value="1"/>
</dbReference>
<dbReference type="InterPro" id="IPR003593">
    <property type="entry name" value="AAA+_ATPase"/>
</dbReference>
<keyword evidence="9 13" id="KW-0472">Membrane</keyword>
<dbReference type="AlphaFoldDB" id="C0JWS5"/>
<sequence length="482" mass="51436">MVNVATTTATGTVVQIIGPVVDCSFSPGEMPNIYDSITIEGTIGTGEKVSVTCEVQQLLGGNQVRAVSMSATDGLMRGMTVVNTNAAMNVPVGTITLGRIFNVLGEPVDSMGDVSTAADGTLPIHRKAPAFADLDTNLAIFESGIKVVDLLAPYRRGGKIGLFGGAGVGKTVLIMELINNIAKAHGGVSVFGGVGERTREGNDLYAEMKESGVINENKLTDSKVALVYGQMNEPPGARMRVGLTALTMAEYFRDVNKQDVLLFIDNIFRFVQAGAEVSALLGRMPSAVGYQPTLATEMGGLQERITSTKDGSITSIQAVYVPADDLTDPAPATTFAHLDATTVLSRNLAAKGIYPAVDPLDSTSTMLQPWIVGKEHYDVAQNIKQILQRYKELQDIIAILGLDELSEDDRLAVARARKVERFLSQPFFVAEVFTGSPGKYVSLSDSIDGFKKILSGELDDLPEQAFYLVGNLDEAMEKAGTL</sequence>
<evidence type="ECO:0000256" key="1">
    <source>
        <dbReference type="ARBA" id="ARBA00004170"/>
    </source>
</evidence>
<comment type="function">
    <text evidence="13">Produces ATP from ADP in the presence of a proton gradient across the membrane. The catalytic sites are hosted primarily by the beta subunits.</text>
</comment>
<dbReference type="GeneID" id="7498366"/>
<dbReference type="FunFam" id="3.40.50.12240:FF:000006">
    <property type="entry name" value="ATP synthase subunit beta"/>
    <property type="match status" value="1"/>
</dbReference>
<keyword evidence="10 13" id="KW-0139">CF(1)</keyword>
<gene>
    <name evidence="13" type="primary">atpB</name>
</gene>
<keyword evidence="4 13" id="KW-0547">Nucleotide-binding</keyword>
<dbReference type="NCBIfam" id="TIGR01039">
    <property type="entry name" value="atpD"/>
    <property type="match status" value="1"/>
</dbReference>
<evidence type="ECO:0000256" key="14">
    <source>
        <dbReference type="RuleBase" id="RU003553"/>
    </source>
</evidence>
<evidence type="ECO:0000256" key="6">
    <source>
        <dbReference type="ARBA" id="ARBA00022840"/>
    </source>
</evidence>
<proteinExistence type="inferred from homology"/>
<comment type="similarity">
    <text evidence="2 13">Belongs to the ATPase alpha/beta chains family.</text>
</comment>
<evidence type="ECO:0000256" key="13">
    <source>
        <dbReference type="HAMAP-Rule" id="MF_01347"/>
    </source>
</evidence>
<dbReference type="InterPro" id="IPR050053">
    <property type="entry name" value="ATPase_alpha/beta_chains"/>
</dbReference>
<keyword evidence="5 13" id="KW-0375">Hydrogen ion transport</keyword>
<dbReference type="SMART" id="SM00382">
    <property type="entry name" value="AAA"/>
    <property type="match status" value="1"/>
</dbReference>
<evidence type="ECO:0000256" key="4">
    <source>
        <dbReference type="ARBA" id="ARBA00022741"/>
    </source>
</evidence>
<dbReference type="InterPro" id="IPR055190">
    <property type="entry name" value="ATP-synt_VA_C"/>
</dbReference>
<dbReference type="Gene3D" id="2.40.10.170">
    <property type="match status" value="1"/>
</dbReference>
<evidence type="ECO:0000256" key="3">
    <source>
        <dbReference type="ARBA" id="ARBA00022448"/>
    </source>
</evidence>
<dbReference type="Gene3D" id="1.10.1140.10">
    <property type="entry name" value="Bovine Mitochondrial F1-atpase, Atp Synthase Beta Chain, Chain D, domain 3"/>
    <property type="match status" value="1"/>
</dbReference>
<dbReference type="GO" id="GO:0005524">
    <property type="term" value="F:ATP binding"/>
    <property type="evidence" value="ECO:0007669"/>
    <property type="project" value="UniProtKB-UniRule"/>
</dbReference>
<dbReference type="CDD" id="cd18115">
    <property type="entry name" value="ATP-synt_F1_beta_N"/>
    <property type="match status" value="1"/>
</dbReference>
<dbReference type="InterPro" id="IPR027417">
    <property type="entry name" value="P-loop_NTPase"/>
</dbReference>
<comment type="catalytic activity">
    <reaction evidence="12 13 14">
        <text>ATP + H2O + 4 H(+)(in) = ADP + phosphate + 5 H(+)(out)</text>
        <dbReference type="Rhea" id="RHEA:57720"/>
        <dbReference type="ChEBI" id="CHEBI:15377"/>
        <dbReference type="ChEBI" id="CHEBI:15378"/>
        <dbReference type="ChEBI" id="CHEBI:30616"/>
        <dbReference type="ChEBI" id="CHEBI:43474"/>
        <dbReference type="ChEBI" id="CHEBI:456216"/>
        <dbReference type="EC" id="7.1.2.2"/>
    </reaction>
</comment>
<keyword evidence="16" id="KW-0150">Chloroplast</keyword>
<evidence type="ECO:0000256" key="11">
    <source>
        <dbReference type="ARBA" id="ARBA00023310"/>
    </source>
</evidence>
<keyword evidence="7 13" id="KW-1278">Translocase</keyword>
<comment type="subcellular location">
    <subcellularLocation>
        <location evidence="1">Membrane</location>
        <topology evidence="1">Peripheral membrane protein</topology>
    </subcellularLocation>
    <subcellularLocation>
        <location evidence="13">Plastid</location>
        <location evidence="13">Chloroplast thylakoid membrane</location>
        <topology evidence="13">Peripheral membrane protein</topology>
    </subcellularLocation>
</comment>
<evidence type="ECO:0000256" key="7">
    <source>
        <dbReference type="ARBA" id="ARBA00022967"/>
    </source>
</evidence>
<dbReference type="Pfam" id="PF00006">
    <property type="entry name" value="ATP-synt_ab"/>
    <property type="match status" value="1"/>
</dbReference>
<evidence type="ECO:0000256" key="5">
    <source>
        <dbReference type="ARBA" id="ARBA00022781"/>
    </source>
</evidence>
<evidence type="ECO:0000256" key="9">
    <source>
        <dbReference type="ARBA" id="ARBA00023136"/>
    </source>
</evidence>
<dbReference type="GO" id="GO:0046933">
    <property type="term" value="F:proton-transporting ATP synthase activity, rotational mechanism"/>
    <property type="evidence" value="ECO:0007669"/>
    <property type="project" value="UniProtKB-UniRule"/>
</dbReference>
<keyword evidence="6 13" id="KW-0067">ATP-binding</keyword>
<comment type="subunit">
    <text evidence="13 14">F-type ATPases have 2 components, CF(1) - the catalytic core - and CF(0) - the membrane proton channel. CF(1) has five subunits: alpha(3), beta(3), gamma(1), delta(1), epsilon(1). CF(0) has four main subunits: a(1), b(1), b'(1) and c(9-12).</text>
</comment>
<dbReference type="SUPFAM" id="SSF50615">
    <property type="entry name" value="N-terminal domain of alpha and beta subunits of F1 ATP synthase"/>
    <property type="match status" value="1"/>
</dbReference>
<dbReference type="PANTHER" id="PTHR15184">
    <property type="entry name" value="ATP SYNTHASE"/>
    <property type="match status" value="1"/>
</dbReference>
<feature type="domain" description="AAA+ ATPase" evidence="15">
    <location>
        <begin position="156"/>
        <end position="348"/>
    </location>
</feature>
<keyword evidence="8 13" id="KW-0406">Ion transport</keyword>
<dbReference type="InterPro" id="IPR000194">
    <property type="entry name" value="ATPase_F1/V1/A1_a/bsu_nucl-bd"/>
</dbReference>
<keyword evidence="16" id="KW-0934">Plastid</keyword>
<dbReference type="RefSeq" id="YP_002600811.1">
    <property type="nucleotide sequence ID" value="NC_012097.1"/>
</dbReference>
<feature type="binding site" evidence="13">
    <location>
        <begin position="164"/>
        <end position="171"/>
    </location>
    <ligand>
        <name>ATP</name>
        <dbReference type="ChEBI" id="CHEBI:30616"/>
    </ligand>
</feature>
<dbReference type="EC" id="7.1.2.2" evidence="13"/>
<dbReference type="GO" id="GO:0009535">
    <property type="term" value="C:chloroplast thylakoid membrane"/>
    <property type="evidence" value="ECO:0007669"/>
    <property type="project" value="UniProtKB-SubCell"/>
</dbReference>
<evidence type="ECO:0000256" key="10">
    <source>
        <dbReference type="ARBA" id="ARBA00023196"/>
    </source>
</evidence>
<evidence type="ECO:0000259" key="15">
    <source>
        <dbReference type="SMART" id="SM00382"/>
    </source>
</evidence>
<protein>
    <recommendedName>
        <fullName evidence="13">ATP synthase subunit beta, chloroplastic</fullName>
        <ecNumber evidence="13">7.1.2.2</ecNumber>
    </recommendedName>
    <alternativeName>
        <fullName evidence="13">ATP synthase F1 sector subunit beta</fullName>
    </alternativeName>
    <alternativeName>
        <fullName evidence="13">F-ATPase subunit beta</fullName>
    </alternativeName>
</protein>
<evidence type="ECO:0000256" key="12">
    <source>
        <dbReference type="ARBA" id="ARBA00048383"/>
    </source>
</evidence>
<dbReference type="PROSITE" id="PS00152">
    <property type="entry name" value="ATPASE_ALPHA_BETA"/>
    <property type="match status" value="1"/>
</dbReference>
<geneLocation type="chloroplast" evidence="16"/>
<accession>C0JWS5</accession>
<organism evidence="16">
    <name type="scientific">Pycnococcus provasolii</name>
    <dbReference type="NCBI Taxonomy" id="41880"/>
    <lineage>
        <taxon>Eukaryota</taxon>
        <taxon>Viridiplantae</taxon>
        <taxon>Chlorophyta</taxon>
        <taxon>Pseudoscourfieldiophyceae</taxon>
        <taxon>Pseudoscourfieldiales</taxon>
        <taxon>Pycnococcaceae</taxon>
        <taxon>Pycnococcus</taxon>
    </lineage>
</organism>
<dbReference type="GO" id="GO:0042776">
    <property type="term" value="P:proton motive force-driven mitochondrial ATP synthesis"/>
    <property type="evidence" value="ECO:0007669"/>
    <property type="project" value="TreeGrafter"/>
</dbReference>
<dbReference type="CDD" id="cd01133">
    <property type="entry name" value="F1-ATPase_beta_CD"/>
    <property type="match status" value="1"/>
</dbReference>
<dbReference type="SUPFAM" id="SSF52540">
    <property type="entry name" value="P-loop containing nucleoside triphosphate hydrolases"/>
    <property type="match status" value="1"/>
</dbReference>
<dbReference type="GO" id="GO:0045259">
    <property type="term" value="C:proton-transporting ATP synthase complex"/>
    <property type="evidence" value="ECO:0007669"/>
    <property type="project" value="UniProtKB-KW"/>
</dbReference>
<keyword evidence="11 13" id="KW-0066">ATP synthesis</keyword>
<dbReference type="InterPro" id="IPR024034">
    <property type="entry name" value="ATPase_F1/V1_b/a_C"/>
</dbReference>
<evidence type="ECO:0000313" key="16">
    <source>
        <dbReference type="EMBL" id="ACK36786.1"/>
    </source>
</evidence>
<dbReference type="FunFam" id="1.10.1140.10:FF:000001">
    <property type="entry name" value="ATP synthase subunit beta"/>
    <property type="match status" value="1"/>
</dbReference>
<dbReference type="InterPro" id="IPR020003">
    <property type="entry name" value="ATPase_a/bsu_AS"/>
</dbReference>
<dbReference type="GO" id="GO:0005739">
    <property type="term" value="C:mitochondrion"/>
    <property type="evidence" value="ECO:0007669"/>
    <property type="project" value="GOC"/>
</dbReference>
<reference evidence="16" key="1">
    <citation type="journal article" date="2009" name="Mol. Biol. Evol.">
        <title>The chloroplast genomes of the green algae Pyramimonas, Monomastix, and Pycnococcus shed new light on the evolutionary history of prasinophytes and the origin of the secondary chloroplasts of euglenids.</title>
        <authorList>
            <person name="Turmel M."/>
            <person name="Gagnon M.C."/>
            <person name="O'Kelly C.J."/>
            <person name="Otis C."/>
            <person name="Lemieux C."/>
        </authorList>
    </citation>
    <scope>NUCLEOTIDE SEQUENCE</scope>
    <source>
        <strain evidence="16">CCMP 1203</strain>
    </source>
</reference>
<dbReference type="SUPFAM" id="SSF47917">
    <property type="entry name" value="C-terminal domain of alpha and beta subunits of F1 ATP synthase"/>
    <property type="match status" value="1"/>
</dbReference>
<evidence type="ECO:0000256" key="2">
    <source>
        <dbReference type="ARBA" id="ARBA00008936"/>
    </source>
</evidence>
<dbReference type="EMBL" id="FJ493498">
    <property type="protein sequence ID" value="ACK36786.1"/>
    <property type="molecule type" value="Genomic_DNA"/>
</dbReference>
<dbReference type="Pfam" id="PF22919">
    <property type="entry name" value="ATP-synt_VA_C"/>
    <property type="match status" value="1"/>
</dbReference>